<dbReference type="NCBIfam" id="TIGR00229">
    <property type="entry name" value="sensory_box"/>
    <property type="match status" value="1"/>
</dbReference>
<reference evidence="6 7" key="1">
    <citation type="submission" date="2019-02" db="EMBL/GenBank/DDBJ databases">
        <title>Genomic Encyclopedia of Type Strains, Phase IV (KMG-IV): sequencing the most valuable type-strain genomes for metagenomic binning, comparative biology and taxonomic classification.</title>
        <authorList>
            <person name="Goeker M."/>
        </authorList>
    </citation>
    <scope>NUCLEOTIDE SEQUENCE [LARGE SCALE GENOMIC DNA]</scope>
    <source>
        <strain evidence="6 7">DSM 21056</strain>
    </source>
</reference>
<keyword evidence="1" id="KW-0285">Flavoprotein</keyword>
<evidence type="ECO:0000313" key="6">
    <source>
        <dbReference type="EMBL" id="RZU99544.1"/>
    </source>
</evidence>
<dbReference type="Proteomes" id="UP000292298">
    <property type="component" value="Unassembled WGS sequence"/>
</dbReference>
<dbReference type="OrthoDB" id="7991996at2"/>
<sequence>MEFTPEKDPGIIPNVLTQILDTCVNGITLSDPDQPDNPIVFANKVFEDITGYGQDEIIGRNCRFLHGDDRDQPGLETIREAMKTHSRVEVVLRNYRKNGELFHNQLTVQPLLDENGQLLYYLGVQYDITPIVSAREEADRMADLFKKGDNTPAE</sequence>
<dbReference type="PANTHER" id="PTHR47429">
    <property type="entry name" value="PROTEIN TWIN LOV 1"/>
    <property type="match status" value="1"/>
</dbReference>
<dbReference type="Pfam" id="PF13426">
    <property type="entry name" value="PAS_9"/>
    <property type="match status" value="1"/>
</dbReference>
<dbReference type="SMART" id="SM00086">
    <property type="entry name" value="PAC"/>
    <property type="match status" value="1"/>
</dbReference>
<dbReference type="EMBL" id="SHLI01000001">
    <property type="protein sequence ID" value="RZU99544.1"/>
    <property type="molecule type" value="Genomic_DNA"/>
</dbReference>
<feature type="domain" description="PAC" evidence="5">
    <location>
        <begin position="86"/>
        <end position="140"/>
    </location>
</feature>
<dbReference type="SMART" id="SM00091">
    <property type="entry name" value="PAS"/>
    <property type="match status" value="1"/>
</dbReference>
<dbReference type="PROSITE" id="PS50112">
    <property type="entry name" value="PAS"/>
    <property type="match status" value="1"/>
</dbReference>
<proteinExistence type="predicted"/>
<accession>A0A4Q8D2H9</accession>
<name>A0A4Q8D2H9_9GAMM</name>
<organism evidence="6 7">
    <name type="scientific">Spiribacter vilamensis</name>
    <dbReference type="NCBI Taxonomy" id="531306"/>
    <lineage>
        <taxon>Bacteria</taxon>
        <taxon>Pseudomonadati</taxon>
        <taxon>Pseudomonadota</taxon>
        <taxon>Gammaproteobacteria</taxon>
        <taxon>Chromatiales</taxon>
        <taxon>Ectothiorhodospiraceae</taxon>
        <taxon>Spiribacter</taxon>
    </lineage>
</organism>
<feature type="domain" description="PAS" evidence="4">
    <location>
        <begin position="12"/>
        <end position="85"/>
    </location>
</feature>
<keyword evidence="2" id="KW-0288">FMN</keyword>
<dbReference type="InterPro" id="IPR000700">
    <property type="entry name" value="PAS-assoc_C"/>
</dbReference>
<dbReference type="Gene3D" id="3.30.450.20">
    <property type="entry name" value="PAS domain"/>
    <property type="match status" value="1"/>
</dbReference>
<comment type="caution">
    <text evidence="6">The sequence shown here is derived from an EMBL/GenBank/DDBJ whole genome shotgun (WGS) entry which is preliminary data.</text>
</comment>
<dbReference type="AlphaFoldDB" id="A0A4Q8D2H9"/>
<dbReference type="InterPro" id="IPR000014">
    <property type="entry name" value="PAS"/>
</dbReference>
<evidence type="ECO:0000256" key="3">
    <source>
        <dbReference type="ARBA" id="ARBA00022991"/>
    </source>
</evidence>
<keyword evidence="3" id="KW-0157">Chromophore</keyword>
<dbReference type="PANTHER" id="PTHR47429:SF2">
    <property type="entry name" value="PROTEIN TWIN LOV 1"/>
    <property type="match status" value="1"/>
</dbReference>
<dbReference type="InterPro" id="IPR001610">
    <property type="entry name" value="PAC"/>
</dbReference>
<evidence type="ECO:0000259" key="4">
    <source>
        <dbReference type="PROSITE" id="PS50112"/>
    </source>
</evidence>
<dbReference type="RefSeq" id="WP_130503771.1">
    <property type="nucleotide sequence ID" value="NZ_SHLI01000001.1"/>
</dbReference>
<keyword evidence="7" id="KW-1185">Reference proteome</keyword>
<evidence type="ECO:0000259" key="5">
    <source>
        <dbReference type="PROSITE" id="PS50113"/>
    </source>
</evidence>
<dbReference type="InterPro" id="IPR035965">
    <property type="entry name" value="PAS-like_dom_sf"/>
</dbReference>
<evidence type="ECO:0000256" key="1">
    <source>
        <dbReference type="ARBA" id="ARBA00022630"/>
    </source>
</evidence>
<protein>
    <submittedName>
        <fullName evidence="6">PAS domain S-box-containing protein</fullName>
    </submittedName>
</protein>
<evidence type="ECO:0000256" key="2">
    <source>
        <dbReference type="ARBA" id="ARBA00022643"/>
    </source>
</evidence>
<dbReference type="SUPFAM" id="SSF55785">
    <property type="entry name" value="PYP-like sensor domain (PAS domain)"/>
    <property type="match status" value="1"/>
</dbReference>
<gene>
    <name evidence="6" type="ORF">EV698_1836</name>
</gene>
<evidence type="ECO:0000313" key="7">
    <source>
        <dbReference type="Proteomes" id="UP000292298"/>
    </source>
</evidence>
<dbReference type="CDD" id="cd00130">
    <property type="entry name" value="PAS"/>
    <property type="match status" value="1"/>
</dbReference>
<dbReference type="PROSITE" id="PS50113">
    <property type="entry name" value="PAC"/>
    <property type="match status" value="1"/>
</dbReference>